<keyword evidence="1" id="KW-1133">Transmembrane helix</keyword>
<keyword evidence="1" id="KW-0812">Transmembrane</keyword>
<keyword evidence="3" id="KW-1185">Reference proteome</keyword>
<evidence type="ECO:0000313" key="2">
    <source>
        <dbReference type="EMBL" id="MBE7700577.1"/>
    </source>
</evidence>
<feature type="transmembrane region" description="Helical" evidence="1">
    <location>
        <begin position="64"/>
        <end position="84"/>
    </location>
</feature>
<sequence>MSNDAPTATTPTPREAAAALDLAARSTARTAGIGHRWVRSLLLAWAAMTIAVVLLVGLGGIPGIVIGSLIGPLFGGTIAIWAARQGIRARSLNGRYLLAVVLWAVLYGATLVLGLPAQAGNLAYWLPAALVTAVPMVAVALLPRHAGRTA</sequence>
<evidence type="ECO:0000313" key="3">
    <source>
        <dbReference type="Proteomes" id="UP000822993"/>
    </source>
</evidence>
<evidence type="ECO:0000256" key="1">
    <source>
        <dbReference type="SAM" id="Phobius"/>
    </source>
</evidence>
<dbReference type="EMBL" id="JACSPN010000010">
    <property type="protein sequence ID" value="MBE7700577.1"/>
    <property type="molecule type" value="Genomic_DNA"/>
</dbReference>
<gene>
    <name evidence="2" type="ORF">H9623_09695</name>
</gene>
<protein>
    <submittedName>
        <fullName evidence="2">Uncharacterized protein</fullName>
    </submittedName>
</protein>
<dbReference type="AlphaFoldDB" id="A0A9D5UGQ4"/>
<keyword evidence="1" id="KW-0472">Membrane</keyword>
<dbReference type="RefSeq" id="WP_193719850.1">
    <property type="nucleotide sequence ID" value="NZ_JACSPN010000010.1"/>
</dbReference>
<reference evidence="2 3" key="1">
    <citation type="submission" date="2020-08" db="EMBL/GenBank/DDBJ databases">
        <title>A Genomic Blueprint of the Chicken Gut Microbiome.</title>
        <authorList>
            <person name="Gilroy R."/>
            <person name="Ravi A."/>
            <person name="Getino M."/>
            <person name="Pursley I."/>
            <person name="Horton D.L."/>
            <person name="Alikhan N.-F."/>
            <person name="Baker D."/>
            <person name="Gharbi K."/>
            <person name="Hall N."/>
            <person name="Watson M."/>
            <person name="Adriaenssens E.M."/>
            <person name="Foster-Nyarko E."/>
            <person name="Jarju S."/>
            <person name="Secka A."/>
            <person name="Antonio M."/>
            <person name="Oren A."/>
            <person name="Chaudhuri R."/>
            <person name="La Ragione R.M."/>
            <person name="Hildebrand F."/>
            <person name="Pallen M.J."/>
        </authorList>
    </citation>
    <scope>NUCLEOTIDE SEQUENCE [LARGE SCALE GENOMIC DNA]</scope>
    <source>
        <strain evidence="2 3">Sa1BUA8</strain>
    </source>
</reference>
<dbReference type="Proteomes" id="UP000822993">
    <property type="component" value="Unassembled WGS sequence"/>
</dbReference>
<feature type="transmembrane region" description="Helical" evidence="1">
    <location>
        <begin position="122"/>
        <end position="142"/>
    </location>
</feature>
<feature type="transmembrane region" description="Helical" evidence="1">
    <location>
        <begin position="37"/>
        <end position="58"/>
    </location>
</feature>
<proteinExistence type="predicted"/>
<comment type="caution">
    <text evidence="2">The sequence shown here is derived from an EMBL/GenBank/DDBJ whole genome shotgun (WGS) entry which is preliminary data.</text>
</comment>
<feature type="transmembrane region" description="Helical" evidence="1">
    <location>
        <begin position="96"/>
        <end position="116"/>
    </location>
</feature>
<name>A0A9D5UGQ4_9CELL</name>
<accession>A0A9D5UGQ4</accession>
<organism evidence="2 3">
    <name type="scientific">Oerskovia douganii</name>
    <dbReference type="NCBI Taxonomy" id="2762210"/>
    <lineage>
        <taxon>Bacteria</taxon>
        <taxon>Bacillati</taxon>
        <taxon>Actinomycetota</taxon>
        <taxon>Actinomycetes</taxon>
        <taxon>Micrococcales</taxon>
        <taxon>Cellulomonadaceae</taxon>
        <taxon>Oerskovia</taxon>
    </lineage>
</organism>